<dbReference type="Pfam" id="PF14219">
    <property type="entry name" value="DUF4328"/>
    <property type="match status" value="1"/>
</dbReference>
<organism evidence="3 4">
    <name type="scientific">Planomonospora alba</name>
    <dbReference type="NCBI Taxonomy" id="161354"/>
    <lineage>
        <taxon>Bacteria</taxon>
        <taxon>Bacillati</taxon>
        <taxon>Actinomycetota</taxon>
        <taxon>Actinomycetes</taxon>
        <taxon>Streptosporangiales</taxon>
        <taxon>Streptosporangiaceae</taxon>
        <taxon>Planomonospora</taxon>
    </lineage>
</organism>
<evidence type="ECO:0000256" key="1">
    <source>
        <dbReference type="SAM" id="Phobius"/>
    </source>
</evidence>
<feature type="transmembrane region" description="Helical" evidence="1">
    <location>
        <begin position="205"/>
        <end position="223"/>
    </location>
</feature>
<dbReference type="RefSeq" id="WP_344860926.1">
    <property type="nucleotide sequence ID" value="NZ_BAAAUT010000027.1"/>
</dbReference>
<proteinExistence type="predicted"/>
<keyword evidence="4" id="KW-1185">Reference proteome</keyword>
<reference evidence="4" key="1">
    <citation type="journal article" date="2019" name="Int. J. Syst. Evol. Microbiol.">
        <title>The Global Catalogue of Microorganisms (GCM) 10K type strain sequencing project: providing services to taxonomists for standard genome sequencing and annotation.</title>
        <authorList>
            <consortium name="The Broad Institute Genomics Platform"/>
            <consortium name="The Broad Institute Genome Sequencing Center for Infectious Disease"/>
            <person name="Wu L."/>
            <person name="Ma J."/>
        </authorList>
    </citation>
    <scope>NUCLEOTIDE SEQUENCE [LARGE SCALE GENOMIC DNA]</scope>
    <source>
        <strain evidence="4">JCM 9373</strain>
    </source>
</reference>
<feature type="transmembrane region" description="Helical" evidence="1">
    <location>
        <begin position="20"/>
        <end position="43"/>
    </location>
</feature>
<keyword evidence="1" id="KW-0812">Transmembrane</keyword>
<keyword evidence="1" id="KW-0472">Membrane</keyword>
<gene>
    <name evidence="3" type="ORF">GCM10010466_35550</name>
</gene>
<feature type="transmembrane region" description="Helical" evidence="1">
    <location>
        <begin position="73"/>
        <end position="97"/>
    </location>
</feature>
<protein>
    <recommendedName>
        <fullName evidence="2">DUF4328 domain-containing protein</fullName>
    </recommendedName>
</protein>
<dbReference type="Proteomes" id="UP001500320">
    <property type="component" value="Unassembled WGS sequence"/>
</dbReference>
<feature type="domain" description="DUF4328" evidence="2">
    <location>
        <begin position="60"/>
        <end position="226"/>
    </location>
</feature>
<comment type="caution">
    <text evidence="3">The sequence shown here is derived from an EMBL/GenBank/DDBJ whole genome shotgun (WGS) entry which is preliminary data.</text>
</comment>
<dbReference type="InterPro" id="IPR025565">
    <property type="entry name" value="DUF4328"/>
</dbReference>
<feature type="transmembrane region" description="Helical" evidence="1">
    <location>
        <begin position="166"/>
        <end position="185"/>
    </location>
</feature>
<dbReference type="EMBL" id="BAAAUT010000027">
    <property type="protein sequence ID" value="GAA3141457.1"/>
    <property type="molecule type" value="Genomic_DNA"/>
</dbReference>
<evidence type="ECO:0000259" key="2">
    <source>
        <dbReference type="Pfam" id="PF14219"/>
    </source>
</evidence>
<accession>A0ABP6NC02</accession>
<keyword evidence="1" id="KW-1133">Transmembrane helix</keyword>
<sequence length="241" mass="26523">MHPQTPAAPYGPPARPVRPLRAMAVAVIALLGVDALANLFALVTAVDRAFIVSALIDGSETVDAAAVEANDRLYLAGATAQTLTYVLTAVAFVIWLFRARSNAEAMMPVPHRRNAAWIVFGWGVPIVNFWYPRQIVDDIWTTSWLGSLGHTGLGGLTLRTARRSRLVSAWWLLWVIGMIIPNFVYRYAARRDDLSSYLLTAKTEIVFAVPVLACAALAATIVWRITGFQEHRRQVTAPVSR</sequence>
<evidence type="ECO:0000313" key="4">
    <source>
        <dbReference type="Proteomes" id="UP001500320"/>
    </source>
</evidence>
<evidence type="ECO:0000313" key="3">
    <source>
        <dbReference type="EMBL" id="GAA3141457.1"/>
    </source>
</evidence>
<name>A0ABP6NC02_9ACTN</name>